<evidence type="ECO:0000313" key="2">
    <source>
        <dbReference type="Proteomes" id="UP001215280"/>
    </source>
</evidence>
<organism evidence="1 2">
    <name type="scientific">Mycena maculata</name>
    <dbReference type="NCBI Taxonomy" id="230809"/>
    <lineage>
        <taxon>Eukaryota</taxon>
        <taxon>Fungi</taxon>
        <taxon>Dikarya</taxon>
        <taxon>Basidiomycota</taxon>
        <taxon>Agaricomycotina</taxon>
        <taxon>Agaricomycetes</taxon>
        <taxon>Agaricomycetidae</taxon>
        <taxon>Agaricales</taxon>
        <taxon>Marasmiineae</taxon>
        <taxon>Mycenaceae</taxon>
        <taxon>Mycena</taxon>
    </lineage>
</organism>
<dbReference type="EMBL" id="JARJLG010000072">
    <property type="protein sequence ID" value="KAJ7753073.1"/>
    <property type="molecule type" value="Genomic_DNA"/>
</dbReference>
<keyword evidence="2" id="KW-1185">Reference proteome</keyword>
<evidence type="ECO:0000313" key="1">
    <source>
        <dbReference type="EMBL" id="KAJ7753073.1"/>
    </source>
</evidence>
<sequence>MCGGPTADGACKVRIKGGKAISACPSAYSFLILAASKFRDSRPCTNVPIVYVLNCGETHWKYNFQMHCKKRHPSWEQIVASSFLSLIKISYAEQTALQIPANKFLHIISSTAPPIPSTPARDRPMGRKRPASCTLSCQAKENMTRTPTRRASKTPRLDLSIFLE</sequence>
<protein>
    <submittedName>
        <fullName evidence="1">Uncharacterized protein</fullName>
    </submittedName>
</protein>
<dbReference type="AlphaFoldDB" id="A0AAD7IYF4"/>
<name>A0AAD7IYF4_9AGAR</name>
<accession>A0AAD7IYF4</accession>
<proteinExistence type="predicted"/>
<dbReference type="Proteomes" id="UP001215280">
    <property type="component" value="Unassembled WGS sequence"/>
</dbReference>
<reference evidence="1" key="1">
    <citation type="submission" date="2023-03" db="EMBL/GenBank/DDBJ databases">
        <title>Massive genome expansion in bonnet fungi (Mycena s.s.) driven by repeated elements and novel gene families across ecological guilds.</title>
        <authorList>
            <consortium name="Lawrence Berkeley National Laboratory"/>
            <person name="Harder C.B."/>
            <person name="Miyauchi S."/>
            <person name="Viragh M."/>
            <person name="Kuo A."/>
            <person name="Thoen E."/>
            <person name="Andreopoulos B."/>
            <person name="Lu D."/>
            <person name="Skrede I."/>
            <person name="Drula E."/>
            <person name="Henrissat B."/>
            <person name="Morin E."/>
            <person name="Kohler A."/>
            <person name="Barry K."/>
            <person name="LaButti K."/>
            <person name="Morin E."/>
            <person name="Salamov A."/>
            <person name="Lipzen A."/>
            <person name="Mereny Z."/>
            <person name="Hegedus B."/>
            <person name="Baldrian P."/>
            <person name="Stursova M."/>
            <person name="Weitz H."/>
            <person name="Taylor A."/>
            <person name="Grigoriev I.V."/>
            <person name="Nagy L.G."/>
            <person name="Martin F."/>
            <person name="Kauserud H."/>
        </authorList>
    </citation>
    <scope>NUCLEOTIDE SEQUENCE</scope>
    <source>
        <strain evidence="1">CBHHK188m</strain>
    </source>
</reference>
<comment type="caution">
    <text evidence="1">The sequence shown here is derived from an EMBL/GenBank/DDBJ whole genome shotgun (WGS) entry which is preliminary data.</text>
</comment>
<gene>
    <name evidence="1" type="ORF">DFH07DRAFT_824524</name>
</gene>